<dbReference type="SMART" id="SM00387">
    <property type="entry name" value="HATPase_c"/>
    <property type="match status" value="1"/>
</dbReference>
<dbReference type="Gene3D" id="3.30.565.10">
    <property type="entry name" value="Histidine kinase-like ATPase, C-terminal domain"/>
    <property type="match status" value="1"/>
</dbReference>
<dbReference type="PROSITE" id="PS50885">
    <property type="entry name" value="HAMP"/>
    <property type="match status" value="1"/>
</dbReference>
<dbReference type="CDD" id="cd00082">
    <property type="entry name" value="HisKA"/>
    <property type="match status" value="1"/>
</dbReference>
<dbReference type="Pfam" id="PF00672">
    <property type="entry name" value="HAMP"/>
    <property type="match status" value="1"/>
</dbReference>
<dbReference type="InterPro" id="IPR036097">
    <property type="entry name" value="HisK_dim/P_sf"/>
</dbReference>
<organism evidence="18">
    <name type="scientific">plant metagenome</name>
    <dbReference type="NCBI Taxonomy" id="1297885"/>
    <lineage>
        <taxon>unclassified sequences</taxon>
        <taxon>metagenomes</taxon>
        <taxon>organismal metagenomes</taxon>
    </lineage>
</organism>
<dbReference type="InterPro" id="IPR003660">
    <property type="entry name" value="HAMP_dom"/>
</dbReference>
<dbReference type="InterPro" id="IPR003661">
    <property type="entry name" value="HisK_dim/P_dom"/>
</dbReference>
<dbReference type="AlphaFoldDB" id="A0A484NXH5"/>
<comment type="catalytic activity">
    <reaction evidence="1">
        <text>ATP + protein L-histidine = ADP + protein N-phospho-L-histidine.</text>
        <dbReference type="EC" id="2.7.13.3"/>
    </reaction>
</comment>
<dbReference type="EMBL" id="CAADHY010000007">
    <property type="protein sequence ID" value="VFR16897.1"/>
    <property type="molecule type" value="Genomic_DNA"/>
</dbReference>
<evidence type="ECO:0000256" key="3">
    <source>
        <dbReference type="ARBA" id="ARBA00012438"/>
    </source>
</evidence>
<keyword evidence="12" id="KW-1133">Transmembrane helix</keyword>
<dbReference type="SUPFAM" id="SSF55874">
    <property type="entry name" value="ATPase domain of HSP90 chaperone/DNA topoisomerase II/histidine kinase"/>
    <property type="match status" value="1"/>
</dbReference>
<evidence type="ECO:0000259" key="16">
    <source>
        <dbReference type="PROSITE" id="PS50109"/>
    </source>
</evidence>
<dbReference type="PANTHER" id="PTHR44936:SF5">
    <property type="entry name" value="SENSOR HISTIDINE KINASE ENVZ"/>
    <property type="match status" value="1"/>
</dbReference>
<keyword evidence="13" id="KW-0902">Two-component regulatory system</keyword>
<evidence type="ECO:0000256" key="4">
    <source>
        <dbReference type="ARBA" id="ARBA00022475"/>
    </source>
</evidence>
<evidence type="ECO:0000313" key="18">
    <source>
        <dbReference type="EMBL" id="VFR16897.1"/>
    </source>
</evidence>
<dbReference type="GO" id="GO:0005524">
    <property type="term" value="F:ATP binding"/>
    <property type="evidence" value="ECO:0007669"/>
    <property type="project" value="UniProtKB-KW"/>
</dbReference>
<dbReference type="InterPro" id="IPR003594">
    <property type="entry name" value="HATPase_dom"/>
</dbReference>
<sequence length="459" mass="49196">MNRVRRYFATMAGRLFLVLLLGMSAAAMLATVLAEAKRRQDAEHQEMLRSADRLIGYVNLLEESPAELRTRLVELGGPGIRPAAPDTPTLATDEAFSAMLARQDARFAGATVRIVADPHCRPRPPDFLPPSGPPGAGGPEGDAPVCRLVAVPMHDAPSLTLALGAPPVAHVKPLAADPVYLALLLASIGLLAYGVGRLASQPLRQLADAADELGRDLERPALALRGPVEVRRAAQAFNAMQDRLRRHLAERTHMLAAITHDLQTPLTRLRLRVETVADATMRERLIADITAMKALVREGLDLARSAASTEQAVALDLDSLLDSIVDDAVDAGGDAEFEQGCGAVLTLRPLSTHRLFTNLLDNALKYGGKARISARADDGGVTVSIRDEGPGLRDEDLDKVFEPFVRLETSRSRQTGGVGLGLTIARVLATNNHATLTLRNRQEGGLEAIVHWPGQDVPG</sequence>
<dbReference type="SMART" id="SM00304">
    <property type="entry name" value="HAMP"/>
    <property type="match status" value="1"/>
</dbReference>
<keyword evidence="8" id="KW-0812">Transmembrane</keyword>
<dbReference type="PROSITE" id="PS50109">
    <property type="entry name" value="HIS_KIN"/>
    <property type="match status" value="1"/>
</dbReference>
<evidence type="ECO:0000259" key="17">
    <source>
        <dbReference type="PROSITE" id="PS50885"/>
    </source>
</evidence>
<name>A0A484NXH5_9ZZZZ</name>
<evidence type="ECO:0000256" key="10">
    <source>
        <dbReference type="ARBA" id="ARBA00022777"/>
    </source>
</evidence>
<proteinExistence type="predicted"/>
<evidence type="ECO:0000256" key="14">
    <source>
        <dbReference type="ARBA" id="ARBA00023136"/>
    </source>
</evidence>
<dbReference type="SUPFAM" id="SSF47384">
    <property type="entry name" value="Homodimeric domain of signal transducing histidine kinase"/>
    <property type="match status" value="1"/>
</dbReference>
<evidence type="ECO:0000256" key="1">
    <source>
        <dbReference type="ARBA" id="ARBA00000085"/>
    </source>
</evidence>
<feature type="domain" description="Histidine kinase" evidence="16">
    <location>
        <begin position="257"/>
        <end position="456"/>
    </location>
</feature>
<dbReference type="GO" id="GO:0005886">
    <property type="term" value="C:plasma membrane"/>
    <property type="evidence" value="ECO:0007669"/>
    <property type="project" value="UniProtKB-SubCell"/>
</dbReference>
<dbReference type="InterPro" id="IPR005467">
    <property type="entry name" value="His_kinase_dom"/>
</dbReference>
<evidence type="ECO:0000256" key="7">
    <source>
        <dbReference type="ARBA" id="ARBA00022679"/>
    </source>
</evidence>
<evidence type="ECO:0000256" key="12">
    <source>
        <dbReference type="ARBA" id="ARBA00022989"/>
    </source>
</evidence>
<comment type="subcellular location">
    <subcellularLocation>
        <location evidence="2">Cell inner membrane</location>
        <topology evidence="2">Multi-pass membrane protein</topology>
    </subcellularLocation>
</comment>
<dbReference type="PRINTS" id="PR00344">
    <property type="entry name" value="BCTRLSENSOR"/>
</dbReference>
<keyword evidence="6" id="KW-0597">Phosphoprotein</keyword>
<reference evidence="18" key="1">
    <citation type="submission" date="2019-03" db="EMBL/GenBank/DDBJ databases">
        <authorList>
            <person name="Danneels B."/>
        </authorList>
    </citation>
    <scope>NUCLEOTIDE SEQUENCE</scope>
</reference>
<keyword evidence="11" id="KW-0067">ATP-binding</keyword>
<dbReference type="Pfam" id="PF02518">
    <property type="entry name" value="HATPase_c"/>
    <property type="match status" value="1"/>
</dbReference>
<evidence type="ECO:0000256" key="8">
    <source>
        <dbReference type="ARBA" id="ARBA00022692"/>
    </source>
</evidence>
<dbReference type="CDD" id="cd06225">
    <property type="entry name" value="HAMP"/>
    <property type="match status" value="1"/>
</dbReference>
<dbReference type="InterPro" id="IPR050980">
    <property type="entry name" value="2C_sensor_his_kinase"/>
</dbReference>
<keyword evidence="5" id="KW-0997">Cell inner membrane</keyword>
<keyword evidence="4" id="KW-1003">Cell membrane</keyword>
<evidence type="ECO:0000256" key="2">
    <source>
        <dbReference type="ARBA" id="ARBA00004429"/>
    </source>
</evidence>
<dbReference type="GO" id="GO:0000155">
    <property type="term" value="F:phosphorelay sensor kinase activity"/>
    <property type="evidence" value="ECO:0007669"/>
    <property type="project" value="InterPro"/>
</dbReference>
<dbReference type="InterPro" id="IPR036890">
    <property type="entry name" value="HATPase_C_sf"/>
</dbReference>
<feature type="domain" description="HAMP" evidence="17">
    <location>
        <begin position="197"/>
        <end position="249"/>
    </location>
</feature>
<keyword evidence="9" id="KW-0547">Nucleotide-binding</keyword>
<dbReference type="SMART" id="SM00388">
    <property type="entry name" value="HisKA"/>
    <property type="match status" value="1"/>
</dbReference>
<evidence type="ECO:0000256" key="9">
    <source>
        <dbReference type="ARBA" id="ARBA00022741"/>
    </source>
</evidence>
<protein>
    <recommendedName>
        <fullName evidence="3">histidine kinase</fullName>
        <ecNumber evidence="3">2.7.13.3</ecNumber>
    </recommendedName>
</protein>
<dbReference type="EC" id="2.7.13.3" evidence="3"/>
<gene>
    <name evidence="18" type="ORF">AMP9_3640</name>
</gene>
<dbReference type="Gene3D" id="1.10.287.130">
    <property type="match status" value="1"/>
</dbReference>
<keyword evidence="10 18" id="KW-0418">Kinase</keyword>
<evidence type="ECO:0000256" key="5">
    <source>
        <dbReference type="ARBA" id="ARBA00022519"/>
    </source>
</evidence>
<evidence type="ECO:0000256" key="13">
    <source>
        <dbReference type="ARBA" id="ARBA00023012"/>
    </source>
</evidence>
<accession>A0A484NXH5</accession>
<evidence type="ECO:0000256" key="11">
    <source>
        <dbReference type="ARBA" id="ARBA00022840"/>
    </source>
</evidence>
<keyword evidence="7" id="KW-0808">Transferase</keyword>
<keyword evidence="14" id="KW-0472">Membrane</keyword>
<dbReference type="InterPro" id="IPR004358">
    <property type="entry name" value="Sig_transdc_His_kin-like_C"/>
</dbReference>
<feature type="region of interest" description="Disordered" evidence="15">
    <location>
        <begin position="121"/>
        <end position="141"/>
    </location>
</feature>
<evidence type="ECO:0000256" key="6">
    <source>
        <dbReference type="ARBA" id="ARBA00022553"/>
    </source>
</evidence>
<evidence type="ECO:0000256" key="15">
    <source>
        <dbReference type="SAM" id="MobiDB-lite"/>
    </source>
</evidence>
<dbReference type="PANTHER" id="PTHR44936">
    <property type="entry name" value="SENSOR PROTEIN CREC"/>
    <property type="match status" value="1"/>
</dbReference>